<evidence type="ECO:0000259" key="8">
    <source>
        <dbReference type="Pfam" id="PF09770"/>
    </source>
</evidence>
<dbReference type="GO" id="GO:0000290">
    <property type="term" value="P:deadenylation-dependent decapping of nuclear-transcribed mRNA"/>
    <property type="evidence" value="ECO:0007669"/>
    <property type="project" value="InterPro"/>
</dbReference>
<dbReference type="GO" id="GO:0005634">
    <property type="term" value="C:nucleus"/>
    <property type="evidence" value="ECO:0007669"/>
    <property type="project" value="UniProtKB-SubCell"/>
</dbReference>
<accession>A0A6F9DMJ6</accession>
<dbReference type="AlphaFoldDB" id="A0A6F9DMJ6"/>
<evidence type="ECO:0000256" key="7">
    <source>
        <dbReference type="SAM" id="MobiDB-lite"/>
    </source>
</evidence>
<keyword evidence="5" id="KW-0694">RNA-binding</keyword>
<evidence type="ECO:0000256" key="4">
    <source>
        <dbReference type="ARBA" id="ARBA00022490"/>
    </source>
</evidence>
<protein>
    <submittedName>
        <fullName evidence="9">Protein PAT1 homolog 1</fullName>
    </submittedName>
</protein>
<reference evidence="9" key="1">
    <citation type="submission" date="2020-04" db="EMBL/GenBank/DDBJ databases">
        <authorList>
            <person name="Neveu A P."/>
        </authorList>
    </citation>
    <scope>NUCLEOTIDE SEQUENCE</scope>
    <source>
        <tissue evidence="9">Whole embryo</tissue>
    </source>
</reference>
<feature type="domain" description="mRNA decay factor PAT1" evidence="8">
    <location>
        <begin position="589"/>
        <end position="736"/>
    </location>
</feature>
<feature type="compositionally biased region" description="Pro residues" evidence="7">
    <location>
        <begin position="334"/>
        <end position="345"/>
    </location>
</feature>
<evidence type="ECO:0000256" key="1">
    <source>
        <dbReference type="ARBA" id="ARBA00004123"/>
    </source>
</evidence>
<dbReference type="InterPro" id="IPR019167">
    <property type="entry name" value="PAT1_dom"/>
</dbReference>
<evidence type="ECO:0000256" key="6">
    <source>
        <dbReference type="ARBA" id="ARBA00023242"/>
    </source>
</evidence>
<feature type="region of interest" description="Disordered" evidence="7">
    <location>
        <begin position="310"/>
        <end position="357"/>
    </location>
</feature>
<comment type="subcellular location">
    <subcellularLocation>
        <location evidence="2">Cytoplasm</location>
        <location evidence="2">P-body</location>
    </subcellularLocation>
    <subcellularLocation>
        <location evidence="1">Nucleus</location>
    </subcellularLocation>
</comment>
<organism evidence="9">
    <name type="scientific">Phallusia mammillata</name>
    <dbReference type="NCBI Taxonomy" id="59560"/>
    <lineage>
        <taxon>Eukaryota</taxon>
        <taxon>Metazoa</taxon>
        <taxon>Chordata</taxon>
        <taxon>Tunicata</taxon>
        <taxon>Ascidiacea</taxon>
        <taxon>Phlebobranchia</taxon>
        <taxon>Ascidiidae</taxon>
        <taxon>Phallusia</taxon>
    </lineage>
</organism>
<dbReference type="EMBL" id="LR788810">
    <property type="protein sequence ID" value="CAB3264672.1"/>
    <property type="molecule type" value="mRNA"/>
</dbReference>
<dbReference type="InterPro" id="IPR039900">
    <property type="entry name" value="Pat1-like"/>
</dbReference>
<dbReference type="GO" id="GO:0033962">
    <property type="term" value="P:P-body assembly"/>
    <property type="evidence" value="ECO:0007669"/>
    <property type="project" value="TreeGrafter"/>
</dbReference>
<dbReference type="PANTHER" id="PTHR21551">
    <property type="entry name" value="TOPOISOMERASE II-ASSOCIATED PROTEIN PAT1"/>
    <property type="match status" value="1"/>
</dbReference>
<dbReference type="Pfam" id="PF09770">
    <property type="entry name" value="PAT1"/>
    <property type="match status" value="1"/>
</dbReference>
<proteinExistence type="evidence at transcript level"/>
<gene>
    <name evidence="9" type="primary">Patl1</name>
</gene>
<keyword evidence="6" id="KW-0539">Nucleus</keyword>
<keyword evidence="4" id="KW-0963">Cytoplasm</keyword>
<evidence type="ECO:0000256" key="3">
    <source>
        <dbReference type="ARBA" id="ARBA00009138"/>
    </source>
</evidence>
<comment type="similarity">
    <text evidence="3">Belongs to the PAT1 family.</text>
</comment>
<dbReference type="GO" id="GO:0000932">
    <property type="term" value="C:P-body"/>
    <property type="evidence" value="ECO:0007669"/>
    <property type="project" value="UniProtKB-SubCell"/>
</dbReference>
<dbReference type="PANTHER" id="PTHR21551:SF0">
    <property type="entry name" value="PROTEIN ASSOCIATED WITH TOPO II RELATED-1, ISOFORM A"/>
    <property type="match status" value="1"/>
</dbReference>
<dbReference type="GO" id="GO:0003723">
    <property type="term" value="F:RNA binding"/>
    <property type="evidence" value="ECO:0007669"/>
    <property type="project" value="UniProtKB-KW"/>
</dbReference>
<evidence type="ECO:0000256" key="2">
    <source>
        <dbReference type="ARBA" id="ARBA00004201"/>
    </source>
</evidence>
<evidence type="ECO:0000313" key="9">
    <source>
        <dbReference type="EMBL" id="CAB3264672.1"/>
    </source>
</evidence>
<evidence type="ECO:0000256" key="5">
    <source>
        <dbReference type="ARBA" id="ARBA00022884"/>
    </source>
</evidence>
<name>A0A6F9DMJ6_9ASCI</name>
<sequence>MSNVYLHLDPSLREQKILAPSEEDGKLDIDIHNEDTFGSGAVEEDWECDHNQLVQLDFPKLDIKAQKKPVPNGHGKDMDAFTFGPLLSPSQLNDEDIELSNQQLAAAVEELVLNSDLDQDSIDPAIVSLRKQSLPSPSAIPGTSQHMAFPGLPQRFSNPNVTALFGNPPTLFDSDKMHHIWNETFQQNSQQAFQQQQHLQKLFPQAHNSNDQMKFSQVNSPDHSRANVSTPIILKAEDLEREMQASPPRVPSPLFGVSIPKRENGDFEDMQDRSLPARSISPVFGSPKPNYMPIGTPPKHMIMDMMHQLEQKSKDPTSPGSSPHLFGGSGQLQRPPPPPGIPPHQLPFFLQAPPPTGARLPGHMPLGVPPGAIRMMPPRAGMPFLSPDIMHRLGLRPQHPAVHSPIGSPRHFPSPPAHILGHGPTGPPVRMPPAGLIRPGMHRPIVGFGHNRPRMPGMDHPMRLGPGHLHPEHSKYVRLREQRRGRMDRRGYNNQQRMRPREGMIGVPGDPYANIMSQKEKDWVIKIQMMALQSDRPEIDDYYYQNYIEHRLQDGKLNLDDSGKVTKRLITPTKPNLDNRKYVPVQFTNSLGKLTASSVYNPRQIIDIAPSQEEETANQETPESRQTLSKRLVIYKTIEKAYVLVISLEEIGFQLLAFNEMDDAERELLELEIKSKTETLEEVLGFNDNSRFRVHDDPVFQVVKIRKGKKLITRAMNFLKQDHAILVVQSVFSHLAILIKRDSRDGVLHEMYAPISRILSSLDFNQIVSLCSMLSTFTLTAAVRDQFGVSLICKLLYCGKQQQGFDVSEKNEQWLKFVNGVSEVMLSVTNPKGTRQVRPNIPSPLLEDFPIDVFEILATDSSPTTPSDKLRTSFDQLIANKDNTGLEGVTQLEAELNRRP</sequence>